<gene>
    <name evidence="2" type="ORF">AMON00008_LOCUS18033</name>
</gene>
<dbReference type="AlphaFoldDB" id="A0A7S4UFM5"/>
<feature type="transmembrane region" description="Helical" evidence="1">
    <location>
        <begin position="51"/>
        <end position="73"/>
    </location>
</feature>
<dbReference type="PANTHER" id="PTHR12242">
    <property type="entry name" value="OS02G0130600 PROTEIN-RELATED"/>
    <property type="match status" value="1"/>
</dbReference>
<feature type="transmembrane region" description="Helical" evidence="1">
    <location>
        <begin position="6"/>
        <end position="24"/>
    </location>
</feature>
<keyword evidence="1" id="KW-0472">Membrane</keyword>
<feature type="transmembrane region" description="Helical" evidence="1">
    <location>
        <begin position="262"/>
        <end position="288"/>
    </location>
</feature>
<proteinExistence type="predicted"/>
<accession>A0A7S4UFM5</accession>
<evidence type="ECO:0000313" key="2">
    <source>
        <dbReference type="EMBL" id="CAE4579033.1"/>
    </source>
</evidence>
<name>A0A7S4UFM5_9DINO</name>
<evidence type="ECO:0000256" key="1">
    <source>
        <dbReference type="SAM" id="Phobius"/>
    </source>
</evidence>
<feature type="transmembrane region" description="Helical" evidence="1">
    <location>
        <begin position="134"/>
        <end position="157"/>
    </location>
</feature>
<keyword evidence="1" id="KW-1133">Transmembrane helix</keyword>
<dbReference type="PANTHER" id="PTHR12242:SF22">
    <property type="entry name" value="OS02G0130600 PROTEIN"/>
    <property type="match status" value="1"/>
</dbReference>
<feature type="transmembrane region" description="Helical" evidence="1">
    <location>
        <begin position="201"/>
        <end position="221"/>
    </location>
</feature>
<sequence length="320" mass="34641">MAAAEVVALIVVVTLCCVGIARLASPPRLPLSAAARCRCGGPGSTGDWTMLAFRAAVAVYAFAILVNTFTVGVCFFTNWTWALLVLYFAAASAASGLHLRYEPRGEAQEESEGQKAGKTTEPPSPSWHAAYARLLQVLMSTLAASAVMVAVVFWLLLLPSDDSPHHEWLLNFDSYNMHAMSVVFVVAELAFNSTPMRAQDAALAVLFPAAFAAFTVLRVAVTRSMRPCLTEPDPAVCEFGARTDGPVIWPYFFMDTVQPLAVLWYFASGCMFLLAYFVVFGVRTFLLWCAASSMNYMSAPDNCEEASECSETETSESLGA</sequence>
<dbReference type="EMBL" id="HBNR01026657">
    <property type="protein sequence ID" value="CAE4579033.1"/>
    <property type="molecule type" value="Transcribed_RNA"/>
</dbReference>
<keyword evidence="1" id="KW-0812">Transmembrane</keyword>
<dbReference type="GO" id="GO:0016020">
    <property type="term" value="C:membrane"/>
    <property type="evidence" value="ECO:0007669"/>
    <property type="project" value="TreeGrafter"/>
</dbReference>
<reference evidence="2" key="1">
    <citation type="submission" date="2021-01" db="EMBL/GenBank/DDBJ databases">
        <authorList>
            <person name="Corre E."/>
            <person name="Pelletier E."/>
            <person name="Niang G."/>
            <person name="Scheremetjew M."/>
            <person name="Finn R."/>
            <person name="Kale V."/>
            <person name="Holt S."/>
            <person name="Cochrane G."/>
            <person name="Meng A."/>
            <person name="Brown T."/>
            <person name="Cohen L."/>
        </authorList>
    </citation>
    <scope>NUCLEOTIDE SEQUENCE</scope>
    <source>
        <strain evidence="2">CCMP3105</strain>
    </source>
</reference>
<feature type="transmembrane region" description="Helical" evidence="1">
    <location>
        <begin position="177"/>
        <end position="194"/>
    </location>
</feature>
<protein>
    <submittedName>
        <fullName evidence="2">Uncharacterized protein</fullName>
    </submittedName>
</protein>
<organism evidence="2">
    <name type="scientific">Alexandrium monilatum</name>
    <dbReference type="NCBI Taxonomy" id="311494"/>
    <lineage>
        <taxon>Eukaryota</taxon>
        <taxon>Sar</taxon>
        <taxon>Alveolata</taxon>
        <taxon>Dinophyceae</taxon>
        <taxon>Gonyaulacales</taxon>
        <taxon>Pyrocystaceae</taxon>
        <taxon>Alexandrium</taxon>
    </lineage>
</organism>